<dbReference type="EMBL" id="CCAG010010535">
    <property type="status" value="NOT_ANNOTATED_CDS"/>
    <property type="molecule type" value="Genomic_DNA"/>
</dbReference>
<accession>A0A1B0G237</accession>
<protein>
    <recommendedName>
        <fullName evidence="1">F-box domain-containing protein</fullName>
    </recommendedName>
</protein>
<proteinExistence type="predicted"/>
<keyword evidence="3" id="KW-1185">Reference proteome</keyword>
<feature type="domain" description="F-box" evidence="1">
    <location>
        <begin position="46"/>
        <end position="92"/>
    </location>
</feature>
<dbReference type="GO" id="GO:0031146">
    <property type="term" value="P:SCF-dependent proteasomal ubiquitin-dependent protein catabolic process"/>
    <property type="evidence" value="ECO:0007669"/>
    <property type="project" value="TreeGrafter"/>
</dbReference>
<dbReference type="SMART" id="SM00256">
    <property type="entry name" value="FBOX"/>
    <property type="match status" value="1"/>
</dbReference>
<dbReference type="PhylomeDB" id="A0A1B0G237"/>
<dbReference type="PROSITE" id="PS50181">
    <property type="entry name" value="FBOX"/>
    <property type="match status" value="1"/>
</dbReference>
<dbReference type="Pfam" id="PF12937">
    <property type="entry name" value="F-box-like"/>
    <property type="match status" value="1"/>
</dbReference>
<organism evidence="2 3">
    <name type="scientific">Glossina morsitans morsitans</name>
    <name type="common">Savannah tsetse fly</name>
    <dbReference type="NCBI Taxonomy" id="37546"/>
    <lineage>
        <taxon>Eukaryota</taxon>
        <taxon>Metazoa</taxon>
        <taxon>Ecdysozoa</taxon>
        <taxon>Arthropoda</taxon>
        <taxon>Hexapoda</taxon>
        <taxon>Insecta</taxon>
        <taxon>Pterygota</taxon>
        <taxon>Neoptera</taxon>
        <taxon>Endopterygota</taxon>
        <taxon>Diptera</taxon>
        <taxon>Brachycera</taxon>
        <taxon>Muscomorpha</taxon>
        <taxon>Hippoboscoidea</taxon>
        <taxon>Glossinidae</taxon>
        <taxon>Glossina</taxon>
    </lineage>
</organism>
<name>A0A1B0G237_GLOMM</name>
<dbReference type="SUPFAM" id="SSF81383">
    <property type="entry name" value="F-box domain"/>
    <property type="match status" value="1"/>
</dbReference>
<evidence type="ECO:0000313" key="3">
    <source>
        <dbReference type="Proteomes" id="UP000092444"/>
    </source>
</evidence>
<reference evidence="2" key="1">
    <citation type="submission" date="2020-05" db="UniProtKB">
        <authorList>
            <consortium name="EnsemblMetazoa"/>
        </authorList>
    </citation>
    <scope>IDENTIFICATION</scope>
    <source>
        <strain evidence="2">Yale</strain>
    </source>
</reference>
<dbReference type="SUPFAM" id="SSF52047">
    <property type="entry name" value="RNI-like"/>
    <property type="match status" value="1"/>
</dbReference>
<dbReference type="VEuPathDB" id="VectorBase:GMOY007362"/>
<dbReference type="EnsemblMetazoa" id="GMOY007362-RA">
    <property type="protein sequence ID" value="GMOY007362-PA"/>
    <property type="gene ID" value="GMOY007362"/>
</dbReference>
<dbReference type="STRING" id="37546.A0A1B0G237"/>
<dbReference type="InterPro" id="IPR036047">
    <property type="entry name" value="F-box-like_dom_sf"/>
</dbReference>
<dbReference type="AlphaFoldDB" id="A0A1B0G237"/>
<evidence type="ECO:0000259" key="1">
    <source>
        <dbReference type="PROSITE" id="PS50181"/>
    </source>
</evidence>
<sequence length="558" mass="64709">MDNENLPNESERCHNSSYNLTLQEQEKAVEMNDFVDAFSDLQTNDNITALALPNEVWIEIFTYLSYGDLKQVSLVCKGWCQLVHATLLRGRTRLVITRTNVRNIYELAKNEGLNYESVLVDDGWEEFNGTECKFLLKIFKYSGPTITKLKLCHIPPLIVLDNLLPNLEEFDLSDAKDIKNWDFSKFSNIKSVRMPEDENEDDYGDDECEIILCGSLFTPINVLAPRNRKLGIRSVASCVNHLNMLVSYASSLRWLDIDLTHYTQNALPLRDRLYLQDTFRKLTHLEELSLVHCCDKEIAKIVLESLPTENRIKMIALGYSYEEEQFLELIMKKWPISLERLYLVGWVVTEKVASQLELLSSKYRLIFSTRLGPLPRDFFFRRPPPKTNKKSIELRLIVLDSTESGFHNHIRLLPNVTTLEITFRIGMENDDIMSYIFQYLTHLRYLSMDPCHGKVSIQCLCSKPSISNLKGLQTLYSCLCPIKVLQISNSNFQFKELTTLEVLSCERSGELSLLTLGHISAYFPALEEFYSSDLGYDSVQEMRRIFPRLRKLNYRRLF</sequence>
<dbReference type="GO" id="GO:0019005">
    <property type="term" value="C:SCF ubiquitin ligase complex"/>
    <property type="evidence" value="ECO:0007669"/>
    <property type="project" value="TreeGrafter"/>
</dbReference>
<evidence type="ECO:0000313" key="2">
    <source>
        <dbReference type="EnsemblMetazoa" id="GMOY007362-PA"/>
    </source>
</evidence>
<dbReference type="Proteomes" id="UP000092444">
    <property type="component" value="Unassembled WGS sequence"/>
</dbReference>
<dbReference type="PANTHER" id="PTHR13318">
    <property type="entry name" value="PARTNER OF PAIRED, ISOFORM B-RELATED"/>
    <property type="match status" value="1"/>
</dbReference>
<dbReference type="InterPro" id="IPR032675">
    <property type="entry name" value="LRR_dom_sf"/>
</dbReference>
<dbReference type="InterPro" id="IPR001810">
    <property type="entry name" value="F-box_dom"/>
</dbReference>
<dbReference type="Gene3D" id="1.20.1280.50">
    <property type="match status" value="1"/>
</dbReference>
<dbReference type="Gene3D" id="3.80.10.10">
    <property type="entry name" value="Ribonuclease Inhibitor"/>
    <property type="match status" value="2"/>
</dbReference>